<comment type="caution">
    <text evidence="2">The sequence shown here is derived from an EMBL/GenBank/DDBJ whole genome shotgun (WGS) entry which is preliminary data.</text>
</comment>
<dbReference type="EMBL" id="NAIA01000002">
    <property type="protein sequence ID" value="OWF66194.1"/>
    <property type="molecule type" value="Genomic_DNA"/>
</dbReference>
<dbReference type="InterPro" id="IPR036165">
    <property type="entry name" value="YefM-like_sf"/>
</dbReference>
<protein>
    <recommendedName>
        <fullName evidence="4">Antitoxin</fullName>
    </recommendedName>
</protein>
<evidence type="ECO:0008006" key="4">
    <source>
        <dbReference type="Google" id="ProtNLM"/>
    </source>
</evidence>
<dbReference type="OrthoDB" id="9802003at2"/>
<dbReference type="SUPFAM" id="SSF143120">
    <property type="entry name" value="YefM-like"/>
    <property type="match status" value="1"/>
</dbReference>
<dbReference type="Proteomes" id="UP000196880">
    <property type="component" value="Unassembled WGS sequence"/>
</dbReference>
<accession>A0A210RZ02</accession>
<dbReference type="AlphaFoldDB" id="A0A210RZ02"/>
<evidence type="ECO:0000313" key="3">
    <source>
        <dbReference type="Proteomes" id="UP000196880"/>
    </source>
</evidence>
<dbReference type="Gene3D" id="3.40.1620.10">
    <property type="entry name" value="YefM-like domain"/>
    <property type="match status" value="1"/>
</dbReference>
<keyword evidence="3" id="KW-1185">Reference proteome</keyword>
<reference evidence="2 3" key="1">
    <citation type="submission" date="2017-03" db="EMBL/GenBank/DDBJ databases">
        <title>New species Polynucleobacter sp. MWH-EgelM1-30-B4.</title>
        <authorList>
            <person name="Hahn M.W."/>
        </authorList>
    </citation>
    <scope>NUCLEOTIDE SEQUENCE [LARGE SCALE GENOMIC DNA]</scope>
    <source>
        <strain evidence="2 3">MWH-EgelM1-30-B4</strain>
    </source>
</reference>
<comment type="similarity">
    <text evidence="1">Belongs to the phD/YefM antitoxin family.</text>
</comment>
<evidence type="ECO:0000313" key="2">
    <source>
        <dbReference type="EMBL" id="OWF66194.1"/>
    </source>
</evidence>
<evidence type="ECO:0000256" key="1">
    <source>
        <dbReference type="ARBA" id="ARBA00009981"/>
    </source>
</evidence>
<dbReference type="RefSeq" id="WP_087908993.1">
    <property type="nucleotide sequence ID" value="NZ_NAIA01000002.1"/>
</dbReference>
<sequence>MRLVDIGKDKVDLNHLVDWVTKLQQPITIIGGSVNAVLLSLEDWNGIQETLHLIKIPSVHRSIKQAMAEPLA</sequence>
<organism evidence="2 3">
    <name type="scientific">Polynucleobacter hirudinilacicola</name>
    <dbReference type="NCBI Taxonomy" id="1743166"/>
    <lineage>
        <taxon>Bacteria</taxon>
        <taxon>Pseudomonadati</taxon>
        <taxon>Pseudomonadota</taxon>
        <taxon>Betaproteobacteria</taxon>
        <taxon>Burkholderiales</taxon>
        <taxon>Burkholderiaceae</taxon>
        <taxon>Polynucleobacter</taxon>
    </lineage>
</organism>
<name>A0A210RZ02_9BURK</name>
<proteinExistence type="inferred from homology"/>
<gene>
    <name evidence="2" type="ORF">B6A14_03075</name>
</gene>